<evidence type="ECO:0008006" key="10">
    <source>
        <dbReference type="Google" id="ProtNLM"/>
    </source>
</evidence>
<dbReference type="STRING" id="351160.RCIX890"/>
<dbReference type="OrthoDB" id="15513at2157"/>
<feature type="transmembrane region" description="Helical" evidence="7">
    <location>
        <begin position="49"/>
        <end position="73"/>
    </location>
</feature>
<evidence type="ECO:0000256" key="3">
    <source>
        <dbReference type="ARBA" id="ARBA00022475"/>
    </source>
</evidence>
<dbReference type="KEGG" id="rci:RCIX890"/>
<sequence>MISEADVRFPDIPFSKTAILIVVGLVIYFIYLYLVGFESLANVLKSVSLPLMGLALLVALCGNLFHAAGWWVLLRDTGHRISLGWAYLIYLSSIFFTNLIPSAAASGEVAKLYFVQKSVEGGRFDKTFAAGVMSRLLEVVPVALGTVAGVIFVALYYEVPTWVLAFCIFVAATVSIAAVVILALSMNAGLLRTIANSVVRVVARVLRKGDQSAMEEKVGALVTQFDGSMRTIAGRKLTIVKSLGLILIAWGFDVAVAYIAFMAIGYSVSPGVVVTIFCIMVLLQLIPTFLPGGLGIVDAVMTVLYLSMGVPQLAAAGATIMIRLVTLWFLTAVGGLTTLYLARVAGTGASTGQKPA</sequence>
<dbReference type="GeneID" id="5143283"/>
<feature type="transmembrane region" description="Helical" evidence="7">
    <location>
        <begin position="18"/>
        <end position="37"/>
    </location>
</feature>
<evidence type="ECO:0000256" key="4">
    <source>
        <dbReference type="ARBA" id="ARBA00022692"/>
    </source>
</evidence>
<dbReference type="Pfam" id="PF03706">
    <property type="entry name" value="LPG_synthase_TM"/>
    <property type="match status" value="1"/>
</dbReference>
<evidence type="ECO:0000256" key="7">
    <source>
        <dbReference type="SAM" id="Phobius"/>
    </source>
</evidence>
<keyword evidence="6 7" id="KW-0472">Membrane</keyword>
<feature type="transmembrane region" description="Helical" evidence="7">
    <location>
        <begin position="320"/>
        <end position="342"/>
    </location>
</feature>
<evidence type="ECO:0000256" key="1">
    <source>
        <dbReference type="ARBA" id="ARBA00004651"/>
    </source>
</evidence>
<dbReference type="NCBIfam" id="TIGR00374">
    <property type="entry name" value="flippase-like domain"/>
    <property type="match status" value="1"/>
</dbReference>
<evidence type="ECO:0000313" key="9">
    <source>
        <dbReference type="Proteomes" id="UP000000663"/>
    </source>
</evidence>
<organism evidence="8 9">
    <name type="scientific">Methanocella arvoryzae (strain DSM 22066 / NBRC 105507 / MRE50)</name>
    <dbReference type="NCBI Taxonomy" id="351160"/>
    <lineage>
        <taxon>Archaea</taxon>
        <taxon>Methanobacteriati</taxon>
        <taxon>Methanobacteriota</taxon>
        <taxon>Stenosarchaea group</taxon>
        <taxon>Methanomicrobia</taxon>
        <taxon>Methanocellales</taxon>
        <taxon>Methanocellaceae</taxon>
        <taxon>Methanocella</taxon>
    </lineage>
</organism>
<dbReference type="EMBL" id="AM114193">
    <property type="protein sequence ID" value="CAJ36242.1"/>
    <property type="molecule type" value="Genomic_DNA"/>
</dbReference>
<evidence type="ECO:0000313" key="8">
    <source>
        <dbReference type="EMBL" id="CAJ36242.1"/>
    </source>
</evidence>
<feature type="transmembrane region" description="Helical" evidence="7">
    <location>
        <begin position="267"/>
        <end position="286"/>
    </location>
</feature>
<dbReference type="PANTHER" id="PTHR39087">
    <property type="entry name" value="UPF0104 MEMBRANE PROTEIN MJ1595"/>
    <property type="match status" value="1"/>
</dbReference>
<accession>Q0W5V1</accession>
<reference evidence="8 9" key="1">
    <citation type="journal article" date="2006" name="Science">
        <title>Genome of rice cluster I archaea -- the key methane producers in the rice rhizosphere.</title>
        <authorList>
            <person name="Erkel C."/>
            <person name="Kube M."/>
            <person name="Reinhardt R."/>
            <person name="Liesack W."/>
        </authorList>
    </citation>
    <scope>NUCLEOTIDE SEQUENCE [LARGE SCALE GENOMIC DNA]</scope>
    <source>
        <strain evidence="9">DSM 22066 / NBRC 105507 / MRE50</strain>
    </source>
</reference>
<feature type="transmembrane region" description="Helical" evidence="7">
    <location>
        <begin position="163"/>
        <end position="184"/>
    </location>
</feature>
<dbReference type="Proteomes" id="UP000000663">
    <property type="component" value="Chromosome"/>
</dbReference>
<keyword evidence="9" id="KW-1185">Reference proteome</keyword>
<feature type="transmembrane region" description="Helical" evidence="7">
    <location>
        <begin position="85"/>
        <end position="115"/>
    </location>
</feature>
<feature type="transmembrane region" description="Helical" evidence="7">
    <location>
        <begin position="293"/>
        <end position="314"/>
    </location>
</feature>
<dbReference type="RefSeq" id="WP_012036276.1">
    <property type="nucleotide sequence ID" value="NC_009464.1"/>
</dbReference>
<dbReference type="GO" id="GO:0005886">
    <property type="term" value="C:plasma membrane"/>
    <property type="evidence" value="ECO:0007669"/>
    <property type="project" value="UniProtKB-SubCell"/>
</dbReference>
<keyword evidence="4 7" id="KW-0812">Transmembrane</keyword>
<gene>
    <name evidence="8" type="ORF">RCIX890</name>
</gene>
<dbReference type="InterPro" id="IPR022791">
    <property type="entry name" value="L-PG_synthase/AglD"/>
</dbReference>
<evidence type="ECO:0000256" key="6">
    <source>
        <dbReference type="ARBA" id="ARBA00023136"/>
    </source>
</evidence>
<comment type="similarity">
    <text evidence="2">Belongs to the UPF0104 family.</text>
</comment>
<keyword evidence="3" id="KW-1003">Cell membrane</keyword>
<feature type="transmembrane region" description="Helical" evidence="7">
    <location>
        <begin position="136"/>
        <end position="157"/>
    </location>
</feature>
<feature type="transmembrane region" description="Helical" evidence="7">
    <location>
        <begin position="239"/>
        <end position="261"/>
    </location>
</feature>
<dbReference type="eggNOG" id="arCOG00899">
    <property type="taxonomic scope" value="Archaea"/>
</dbReference>
<evidence type="ECO:0000256" key="2">
    <source>
        <dbReference type="ARBA" id="ARBA00011061"/>
    </source>
</evidence>
<name>Q0W5V1_METAR</name>
<comment type="subcellular location">
    <subcellularLocation>
        <location evidence="1">Cell membrane</location>
        <topology evidence="1">Multi-pass membrane protein</topology>
    </subcellularLocation>
</comment>
<protein>
    <recommendedName>
        <fullName evidence="10">Flippase-like domain-containing protein</fullName>
    </recommendedName>
</protein>
<dbReference type="PANTHER" id="PTHR39087:SF2">
    <property type="entry name" value="UPF0104 MEMBRANE PROTEIN MJ1595"/>
    <property type="match status" value="1"/>
</dbReference>
<proteinExistence type="inferred from homology"/>
<keyword evidence="5 7" id="KW-1133">Transmembrane helix</keyword>
<evidence type="ECO:0000256" key="5">
    <source>
        <dbReference type="ARBA" id="ARBA00022989"/>
    </source>
</evidence>
<dbReference type="AlphaFoldDB" id="Q0W5V1"/>